<evidence type="ECO:0008006" key="3">
    <source>
        <dbReference type="Google" id="ProtNLM"/>
    </source>
</evidence>
<evidence type="ECO:0000313" key="2">
    <source>
        <dbReference type="Proteomes" id="UP000799750"/>
    </source>
</evidence>
<dbReference type="AlphaFoldDB" id="A0A6A6QRT3"/>
<organism evidence="1 2">
    <name type="scientific">Lophium mytilinum</name>
    <dbReference type="NCBI Taxonomy" id="390894"/>
    <lineage>
        <taxon>Eukaryota</taxon>
        <taxon>Fungi</taxon>
        <taxon>Dikarya</taxon>
        <taxon>Ascomycota</taxon>
        <taxon>Pezizomycotina</taxon>
        <taxon>Dothideomycetes</taxon>
        <taxon>Pleosporomycetidae</taxon>
        <taxon>Mytilinidiales</taxon>
        <taxon>Mytilinidiaceae</taxon>
        <taxon>Lophium</taxon>
    </lineage>
</organism>
<gene>
    <name evidence="1" type="ORF">BU16DRAFT_562474</name>
</gene>
<sequence>MRDAEYEIRSTKYGMRSAKIAIALFHHAITELFVEAFQINSTLAEHVVGSQNHVSGTYDIYSQLCFPNGTINATTIQFLIHGAGFDRSYWNVAPGYSYVDYAAEKGYTTSLYDRLGVGLSDHPDPIQTVQVVGIRAPAHPASAHRYQTNGVTTLHPDDFDAAVLTGFSPDMSGVLVAFAGSDLAIASQKLPLRLSGLPNGYLTTSSIEGTQQLFFRAPGFDPTLLNIVEATKQTITLGEFFTSAPKVAAKFTGPIDVVNGENDLPNCHGNCLVPYNKAAAVKDMFYPAASNGSSWFLAAGAGHGLNLHYAAPAAYEHIHNFIKANGF</sequence>
<reference evidence="1" key="1">
    <citation type="journal article" date="2020" name="Stud. Mycol.">
        <title>101 Dothideomycetes genomes: a test case for predicting lifestyles and emergence of pathogens.</title>
        <authorList>
            <person name="Haridas S."/>
            <person name="Albert R."/>
            <person name="Binder M."/>
            <person name="Bloem J."/>
            <person name="Labutti K."/>
            <person name="Salamov A."/>
            <person name="Andreopoulos B."/>
            <person name="Baker S."/>
            <person name="Barry K."/>
            <person name="Bills G."/>
            <person name="Bluhm B."/>
            <person name="Cannon C."/>
            <person name="Castanera R."/>
            <person name="Culley D."/>
            <person name="Daum C."/>
            <person name="Ezra D."/>
            <person name="Gonzalez J."/>
            <person name="Henrissat B."/>
            <person name="Kuo A."/>
            <person name="Liang C."/>
            <person name="Lipzen A."/>
            <person name="Lutzoni F."/>
            <person name="Magnuson J."/>
            <person name="Mondo S."/>
            <person name="Nolan M."/>
            <person name="Ohm R."/>
            <person name="Pangilinan J."/>
            <person name="Park H.-J."/>
            <person name="Ramirez L."/>
            <person name="Alfaro M."/>
            <person name="Sun H."/>
            <person name="Tritt A."/>
            <person name="Yoshinaga Y."/>
            <person name="Zwiers L.-H."/>
            <person name="Turgeon B."/>
            <person name="Goodwin S."/>
            <person name="Spatafora J."/>
            <person name="Crous P."/>
            <person name="Grigoriev I."/>
        </authorList>
    </citation>
    <scope>NUCLEOTIDE SEQUENCE</scope>
    <source>
        <strain evidence="1">CBS 269.34</strain>
    </source>
</reference>
<dbReference type="EMBL" id="MU004190">
    <property type="protein sequence ID" value="KAF2494844.1"/>
    <property type="molecule type" value="Genomic_DNA"/>
</dbReference>
<dbReference type="Proteomes" id="UP000799750">
    <property type="component" value="Unassembled WGS sequence"/>
</dbReference>
<dbReference type="InterPro" id="IPR029058">
    <property type="entry name" value="AB_hydrolase_fold"/>
</dbReference>
<accession>A0A6A6QRT3</accession>
<dbReference type="OrthoDB" id="190201at2759"/>
<dbReference type="SUPFAM" id="SSF53474">
    <property type="entry name" value="alpha/beta-Hydrolases"/>
    <property type="match status" value="1"/>
</dbReference>
<keyword evidence="2" id="KW-1185">Reference proteome</keyword>
<protein>
    <recommendedName>
        <fullName evidence="3">AB hydrolase-1 domain-containing protein</fullName>
    </recommendedName>
</protein>
<evidence type="ECO:0000313" key="1">
    <source>
        <dbReference type="EMBL" id="KAF2494844.1"/>
    </source>
</evidence>
<dbReference type="Gene3D" id="3.40.50.1820">
    <property type="entry name" value="alpha/beta hydrolase"/>
    <property type="match status" value="1"/>
</dbReference>
<name>A0A6A6QRT3_9PEZI</name>
<proteinExistence type="predicted"/>